<dbReference type="InterPro" id="IPR020103">
    <property type="entry name" value="PsdUridine_synth_cat_dom_sf"/>
</dbReference>
<dbReference type="Proteomes" id="UP001642484">
    <property type="component" value="Unassembled WGS sequence"/>
</dbReference>
<organism evidence="6 7">
    <name type="scientific">Durusdinium trenchii</name>
    <dbReference type="NCBI Taxonomy" id="1381693"/>
    <lineage>
        <taxon>Eukaryota</taxon>
        <taxon>Sar</taxon>
        <taxon>Alveolata</taxon>
        <taxon>Dinophyceae</taxon>
        <taxon>Suessiales</taxon>
        <taxon>Symbiodiniaceae</taxon>
        <taxon>Durusdinium</taxon>
    </lineage>
</organism>
<feature type="domain" description="RRM" evidence="5">
    <location>
        <begin position="217"/>
        <end position="295"/>
    </location>
</feature>
<keyword evidence="7" id="KW-1185">Reference proteome</keyword>
<protein>
    <recommendedName>
        <fullName evidence="5">RRM domain-containing protein</fullName>
    </recommendedName>
</protein>
<dbReference type="InterPro" id="IPR012677">
    <property type="entry name" value="Nucleotide-bd_a/b_plait_sf"/>
</dbReference>
<evidence type="ECO:0000313" key="7">
    <source>
        <dbReference type="Proteomes" id="UP001642484"/>
    </source>
</evidence>
<dbReference type="Gene3D" id="3.30.70.330">
    <property type="match status" value="1"/>
</dbReference>
<gene>
    <name evidence="6" type="ORF">CCMP2556_LOCUS29738</name>
</gene>
<dbReference type="PROSITE" id="PS50102">
    <property type="entry name" value="RRM"/>
    <property type="match status" value="1"/>
</dbReference>
<dbReference type="InterPro" id="IPR000504">
    <property type="entry name" value="RRM_dom"/>
</dbReference>
<keyword evidence="2 4" id="KW-0694">RNA-binding</keyword>
<dbReference type="PANTHER" id="PTHR48032">
    <property type="entry name" value="RNA-BINDING PROTEIN MUSASHI HOMOLOG RBP6"/>
    <property type="match status" value="1"/>
</dbReference>
<dbReference type="SUPFAM" id="SSF55120">
    <property type="entry name" value="Pseudouridine synthase"/>
    <property type="match status" value="1"/>
</dbReference>
<dbReference type="EMBL" id="CAXAMN010021518">
    <property type="protein sequence ID" value="CAK9060455.1"/>
    <property type="molecule type" value="Genomic_DNA"/>
</dbReference>
<evidence type="ECO:0000259" key="5">
    <source>
        <dbReference type="PROSITE" id="PS50102"/>
    </source>
</evidence>
<dbReference type="InterPro" id="IPR035979">
    <property type="entry name" value="RBD_domain_sf"/>
</dbReference>
<accession>A0ABP0NDQ3</accession>
<dbReference type="Pfam" id="PF00076">
    <property type="entry name" value="RRM_1"/>
    <property type="match status" value="1"/>
</dbReference>
<dbReference type="SUPFAM" id="SSF54928">
    <property type="entry name" value="RNA-binding domain, RBD"/>
    <property type="match status" value="1"/>
</dbReference>
<keyword evidence="1" id="KW-0677">Repeat</keyword>
<dbReference type="Gene3D" id="3.30.70.580">
    <property type="entry name" value="Pseudouridine synthase I, catalytic domain, N-terminal subdomain"/>
    <property type="match status" value="1"/>
</dbReference>
<comment type="caution">
    <text evidence="6">The sequence shown here is derived from an EMBL/GenBank/DDBJ whole genome shotgun (WGS) entry which is preliminary data.</text>
</comment>
<evidence type="ECO:0000256" key="3">
    <source>
        <dbReference type="ARBA" id="ARBA00023235"/>
    </source>
</evidence>
<proteinExistence type="predicted"/>
<evidence type="ECO:0000256" key="2">
    <source>
        <dbReference type="ARBA" id="ARBA00022884"/>
    </source>
</evidence>
<dbReference type="SMART" id="SM00360">
    <property type="entry name" value="RRM"/>
    <property type="match status" value="1"/>
</dbReference>
<dbReference type="InterPro" id="IPR020094">
    <property type="entry name" value="TruA/RsuA/RluB/E/F_N"/>
</dbReference>
<reference evidence="6 7" key="1">
    <citation type="submission" date="2024-02" db="EMBL/GenBank/DDBJ databases">
        <authorList>
            <person name="Chen Y."/>
            <person name="Shah S."/>
            <person name="Dougan E. K."/>
            <person name="Thang M."/>
            <person name="Chan C."/>
        </authorList>
    </citation>
    <scope>NUCLEOTIDE SEQUENCE [LARGE SCALE GENOMIC DNA]</scope>
</reference>
<evidence type="ECO:0000313" key="6">
    <source>
        <dbReference type="EMBL" id="CAK9060455.1"/>
    </source>
</evidence>
<dbReference type="InterPro" id="IPR042092">
    <property type="entry name" value="PsdUridine_s_RsuA/RluB/E/F_cat"/>
</dbReference>
<evidence type="ECO:0000256" key="4">
    <source>
        <dbReference type="PROSITE-ProRule" id="PRU00176"/>
    </source>
</evidence>
<keyword evidence="3" id="KW-0413">Isomerase</keyword>
<sequence length="309" mass="34366">MRHFSKKKDVEDLRSVVSFAGDEFELDLYHPVGQLASSSSGLLLWSRSGRVTKQLQDLRRGVVRVLEVEVWGTVQSQELHEALSSGVPLGVSGFNRTYSANVVQEACLVPESPLQELRSRVLVSCSNGRANIPAMIEKCGYKVAAVKQVQVGGFSLGQMQEGQLQAATPEEEAFLFQSILKAFYLKDLRWRPRQMRAEVPEHWRHHKLVVTMSDGAHKIFVGGLPQDCPQEMLSDYFGKFGNITDVVVMTDRMTGRCRGFGFVTFDTADAVEAVMGQHGEHQILGKWVDCKRATREGSKGRPDEVLGVA</sequence>
<name>A0ABP0NDQ3_9DINO</name>
<evidence type="ECO:0000256" key="1">
    <source>
        <dbReference type="ARBA" id="ARBA00022737"/>
    </source>
</evidence>
<dbReference type="PANTHER" id="PTHR48032:SF6">
    <property type="entry name" value="RNA-BINDING (RRM_RBD_RNP MOTIFS) FAMILY PROTEIN"/>
    <property type="match status" value="1"/>
</dbReference>
<dbReference type="Gene3D" id="3.30.70.1560">
    <property type="entry name" value="Alpha-L RNA-binding motif"/>
    <property type="match status" value="1"/>
</dbReference>